<evidence type="ECO:0000313" key="2">
    <source>
        <dbReference type="Proteomes" id="UP001201217"/>
    </source>
</evidence>
<gene>
    <name evidence="1" type="ORF">L1I42_08870</name>
</gene>
<name>A0ABS9EAY9_9HYPH</name>
<dbReference type="RefSeq" id="WP_236114112.1">
    <property type="nucleotide sequence ID" value="NZ_JAKGTI010000001.1"/>
</dbReference>
<organism evidence="1 2">
    <name type="scientific">Maritalea mediterranea</name>
    <dbReference type="NCBI Taxonomy" id="2909667"/>
    <lineage>
        <taxon>Bacteria</taxon>
        <taxon>Pseudomonadati</taxon>
        <taxon>Pseudomonadota</taxon>
        <taxon>Alphaproteobacteria</taxon>
        <taxon>Hyphomicrobiales</taxon>
        <taxon>Devosiaceae</taxon>
        <taxon>Maritalea</taxon>
    </lineage>
</organism>
<proteinExistence type="predicted"/>
<dbReference type="EMBL" id="JAKGTI010000001">
    <property type="protein sequence ID" value="MCF4098598.1"/>
    <property type="molecule type" value="Genomic_DNA"/>
</dbReference>
<accession>A0ABS9EAY9</accession>
<protein>
    <recommendedName>
        <fullName evidence="3">Transposase</fullName>
    </recommendedName>
</protein>
<evidence type="ECO:0000313" key="1">
    <source>
        <dbReference type="EMBL" id="MCF4098598.1"/>
    </source>
</evidence>
<comment type="caution">
    <text evidence="1">The sequence shown here is derived from an EMBL/GenBank/DDBJ whole genome shotgun (WGS) entry which is preliminary data.</text>
</comment>
<keyword evidence="2" id="KW-1185">Reference proteome</keyword>
<sequence>MNALKHFGVKPKALPVRRKSLKNLIPYLKRHHRHLVWTTGHVQVVKDGWMVDQDGVRPVGLCRASRKLTCGVWLLD</sequence>
<evidence type="ECO:0008006" key="3">
    <source>
        <dbReference type="Google" id="ProtNLM"/>
    </source>
</evidence>
<reference evidence="1 2" key="1">
    <citation type="submission" date="2022-01" db="EMBL/GenBank/DDBJ databases">
        <title>Maritalea mediterranea sp. nov., isolated from marine plastic residues from the Malva-rosa beach (Valencia, Spain).</title>
        <authorList>
            <person name="Vidal-Verdu A."/>
            <person name="Molina-Menor E."/>
            <person name="Pascual J."/>
            <person name="Pereto J."/>
            <person name="Porcar M."/>
        </authorList>
    </citation>
    <scope>NUCLEOTIDE SEQUENCE [LARGE SCALE GENOMIC DNA]</scope>
    <source>
        <strain evidence="1 2">P4.10X</strain>
    </source>
</reference>
<dbReference type="Proteomes" id="UP001201217">
    <property type="component" value="Unassembled WGS sequence"/>
</dbReference>